<proteinExistence type="predicted"/>
<keyword evidence="3" id="KW-1185">Reference proteome</keyword>
<dbReference type="InterPro" id="IPR050490">
    <property type="entry name" value="Bact_solute-bd_prot1"/>
</dbReference>
<evidence type="ECO:0000313" key="2">
    <source>
        <dbReference type="EMBL" id="NOU93965.1"/>
    </source>
</evidence>
<dbReference type="Proteomes" id="UP000641588">
    <property type="component" value="Unassembled WGS sequence"/>
</dbReference>
<dbReference type="Pfam" id="PF01547">
    <property type="entry name" value="SBP_bac_1"/>
    <property type="match status" value="1"/>
</dbReference>
<feature type="chain" id="PRO_5038789226" evidence="1">
    <location>
        <begin position="33"/>
        <end position="445"/>
    </location>
</feature>
<dbReference type="EMBL" id="WHOD01000052">
    <property type="protein sequence ID" value="NOU93965.1"/>
    <property type="molecule type" value="Genomic_DNA"/>
</dbReference>
<dbReference type="Gene3D" id="3.40.190.10">
    <property type="entry name" value="Periplasmic binding protein-like II"/>
    <property type="match status" value="1"/>
</dbReference>
<dbReference type="PANTHER" id="PTHR43649">
    <property type="entry name" value="ARABINOSE-BINDING PROTEIN-RELATED"/>
    <property type="match status" value="1"/>
</dbReference>
<sequence>MGIYLQLIKGVKIMRKMKWSLAVLLTSSVALSACSGGSAPAKNEANPNKGKPAAKQTVNFLYALAGANGEIVQSLAKKFNESQDKYTVNPTFVPPDQRMEKIFTEIAAGSPPDLFTAGPPDIAALRGSKGLMTIDELMKDKPKKIKADQFYESLRPVIMKDDKMWGVPISAGVAALYYNEDLFKQAGLTKPPETWEEVVEYAKKLTDPSKNQWGLLLPTKEVLFTNNQWSAFLWQNGGDYFTPDMKQATFNSPKGVEALQLWVDLVQKHKVTPLQQMDENTITQTFATGKVGMFIGFPLWITQSKAFPFVTKTAQLPKREKAATYLGGWYLTVPSESKNKDGAYEFIQFLLQPENSAAWNIGMGSLPTQPATLQTKEYQEFVSKTPLVEPFSKSLNEAIAPPPTENYSKVGTTISKAIVKALYGKLTPQQALDEAAQEANKLLQK</sequence>
<accession>A0A972GPW9</accession>
<gene>
    <name evidence="2" type="ORF">GC093_12155</name>
</gene>
<dbReference type="AlphaFoldDB" id="A0A972GPW9"/>
<keyword evidence="1" id="KW-0732">Signal</keyword>
<dbReference type="InterPro" id="IPR006059">
    <property type="entry name" value="SBP"/>
</dbReference>
<reference evidence="2" key="1">
    <citation type="submission" date="2019-10" db="EMBL/GenBank/DDBJ databases">
        <title>Description of Paenibacillus glebae sp. nov.</title>
        <authorList>
            <person name="Carlier A."/>
            <person name="Qi S."/>
        </authorList>
    </citation>
    <scope>NUCLEOTIDE SEQUENCE</scope>
    <source>
        <strain evidence="2">LMG 31456</strain>
    </source>
</reference>
<protein>
    <submittedName>
        <fullName evidence="2">Extracellular solute-binding protein</fullName>
    </submittedName>
</protein>
<dbReference type="SUPFAM" id="SSF53850">
    <property type="entry name" value="Periplasmic binding protein-like II"/>
    <property type="match status" value="1"/>
</dbReference>
<dbReference type="PANTHER" id="PTHR43649:SF30">
    <property type="entry name" value="ABC TRANSPORTER SUBSTRATE-BINDING PROTEIN"/>
    <property type="match status" value="1"/>
</dbReference>
<evidence type="ECO:0000313" key="3">
    <source>
        <dbReference type="Proteomes" id="UP000641588"/>
    </source>
</evidence>
<feature type="signal peptide" evidence="1">
    <location>
        <begin position="1"/>
        <end position="32"/>
    </location>
</feature>
<evidence type="ECO:0000256" key="1">
    <source>
        <dbReference type="SAM" id="SignalP"/>
    </source>
</evidence>
<comment type="caution">
    <text evidence="2">The sequence shown here is derived from an EMBL/GenBank/DDBJ whole genome shotgun (WGS) entry which is preliminary data.</text>
</comment>
<name>A0A972GPW9_9BACL</name>
<dbReference type="CDD" id="cd14748">
    <property type="entry name" value="PBP2_UgpB"/>
    <property type="match status" value="1"/>
</dbReference>
<organism evidence="2 3">
    <name type="scientific">Paenibacillus foliorum</name>
    <dbReference type="NCBI Taxonomy" id="2654974"/>
    <lineage>
        <taxon>Bacteria</taxon>
        <taxon>Bacillati</taxon>
        <taxon>Bacillota</taxon>
        <taxon>Bacilli</taxon>
        <taxon>Bacillales</taxon>
        <taxon>Paenibacillaceae</taxon>
        <taxon>Paenibacillus</taxon>
    </lineage>
</organism>